<protein>
    <submittedName>
        <fullName evidence="1">VMO1 protein</fullName>
    </submittedName>
</protein>
<evidence type="ECO:0000313" key="1">
    <source>
        <dbReference type="EMBL" id="NWV43147.1"/>
    </source>
</evidence>
<feature type="non-terminal residue" evidence="1">
    <location>
        <position position="100"/>
    </location>
</feature>
<organism evidence="1 2">
    <name type="scientific">Grantiella picta</name>
    <dbReference type="NCBI Taxonomy" id="266360"/>
    <lineage>
        <taxon>Eukaryota</taxon>
        <taxon>Metazoa</taxon>
        <taxon>Chordata</taxon>
        <taxon>Craniata</taxon>
        <taxon>Vertebrata</taxon>
        <taxon>Euteleostomi</taxon>
        <taxon>Archelosauria</taxon>
        <taxon>Archosauria</taxon>
        <taxon>Dinosauria</taxon>
        <taxon>Saurischia</taxon>
        <taxon>Theropoda</taxon>
        <taxon>Coelurosauria</taxon>
        <taxon>Aves</taxon>
        <taxon>Neognathae</taxon>
        <taxon>Neoaves</taxon>
        <taxon>Telluraves</taxon>
        <taxon>Australaves</taxon>
        <taxon>Passeriformes</taxon>
        <taxon>Meliphagoidea</taxon>
        <taxon>Meliphagidae</taxon>
        <taxon>Grantiella</taxon>
    </lineage>
</organism>
<feature type="non-terminal residue" evidence="1">
    <location>
        <position position="1"/>
    </location>
</feature>
<dbReference type="EMBL" id="VZRM01008274">
    <property type="protein sequence ID" value="NWV43147.1"/>
    <property type="molecule type" value="Genomic_DNA"/>
</dbReference>
<dbReference type="PANTHER" id="PTHR18841:SF0">
    <property type="entry name" value="VITELLINE MEMBRANE OUTER LAYER 1 HOMOLOG A-RELATED"/>
    <property type="match status" value="1"/>
</dbReference>
<reference evidence="1 2" key="1">
    <citation type="submission" date="2019-09" db="EMBL/GenBank/DDBJ databases">
        <title>Bird 10,000 Genomes (B10K) Project - Family phase.</title>
        <authorList>
            <person name="Zhang G."/>
        </authorList>
    </citation>
    <scope>NUCLEOTIDE SEQUENCE [LARGE SCALE GENOMIC DNA]</scope>
    <source>
        <strain evidence="1">B10K-DU-029-50</strain>
        <tissue evidence="1">Heart</tissue>
    </source>
</reference>
<keyword evidence="2" id="KW-1185">Reference proteome</keyword>
<accession>A0A7K6EWP4</accession>
<evidence type="ECO:0000313" key="2">
    <source>
        <dbReference type="Proteomes" id="UP000575029"/>
    </source>
</evidence>
<dbReference type="Pfam" id="PF03762">
    <property type="entry name" value="VOMI"/>
    <property type="match status" value="1"/>
</dbReference>
<dbReference type="Proteomes" id="UP000575029">
    <property type="component" value="Unassembled WGS sequence"/>
</dbReference>
<dbReference type="GO" id="GO:0005615">
    <property type="term" value="C:extracellular space"/>
    <property type="evidence" value="ECO:0007669"/>
    <property type="project" value="TreeGrafter"/>
</dbReference>
<dbReference type="Gene3D" id="2.100.10.20">
    <property type="entry name" value="Vitelline membrane outer layer protein I (VOMI)"/>
    <property type="match status" value="1"/>
</dbReference>
<dbReference type="PANTHER" id="PTHR18841">
    <property type="entry name" value="VITELLINE MEMBRANE OUTER LAYER PROTEIN I-RELATED"/>
    <property type="match status" value="1"/>
</dbReference>
<dbReference type="SUPFAM" id="SSF51092">
    <property type="entry name" value="Vitelline membrane outer protein-I (VMO-I)"/>
    <property type="match status" value="1"/>
</dbReference>
<dbReference type="AlphaFoldDB" id="A0A7K6EWP4"/>
<gene>
    <name evidence="1" type="primary">Vmo1_3</name>
    <name evidence="1" type="ORF">GRAPIC_R16125</name>
</gene>
<comment type="caution">
    <text evidence="1">The sequence shown here is derived from an EMBL/GenBank/DDBJ whole genome shotgun (WGS) entry which is preliminary data.</text>
</comment>
<sequence>FGDWIPAVTCPPGERLESFRLQAEAPRGTWDDTAANDLQVTCSGGDVLDGGGNDRGSWGEWSSSCPMSCGVCGLQTRVDPSYDAYDDSGLNDVRFYCCSS</sequence>
<dbReference type="InterPro" id="IPR005515">
    <property type="entry name" value="VOMI"/>
</dbReference>
<proteinExistence type="predicted"/>
<dbReference type="InterPro" id="IPR036706">
    <property type="entry name" value="VOMI_sf"/>
</dbReference>
<name>A0A7K6EWP4_9PASS</name>